<accession>A0A1A3P3V7</accession>
<sequence>MDEVAAELSAALGFYVRYTNPSLMRFAARLRRRGIGWDTIGFMSAVYTLTRFGRNQPLTDEVQRLLNRPPHTLERFLHDNAWRWHERRWT</sequence>
<dbReference type="OrthoDB" id="3510772at2"/>
<comment type="caution">
    <text evidence="1">The sequence shown here is derived from an EMBL/GenBank/DDBJ whole genome shotgun (WGS) entry which is preliminary data.</text>
</comment>
<name>A0A1A3P3V7_MYCAS</name>
<proteinExistence type="predicted"/>
<organism evidence="1 2">
    <name type="scientific">Mycobacterium asiaticum</name>
    <dbReference type="NCBI Taxonomy" id="1790"/>
    <lineage>
        <taxon>Bacteria</taxon>
        <taxon>Bacillati</taxon>
        <taxon>Actinomycetota</taxon>
        <taxon>Actinomycetes</taxon>
        <taxon>Mycobacteriales</taxon>
        <taxon>Mycobacteriaceae</taxon>
        <taxon>Mycobacterium</taxon>
    </lineage>
</organism>
<dbReference type="AlphaFoldDB" id="A0A1A3P3V7"/>
<dbReference type="EMBL" id="LZLS01000065">
    <property type="protein sequence ID" value="OBK28856.1"/>
    <property type="molecule type" value="Genomic_DNA"/>
</dbReference>
<protein>
    <submittedName>
        <fullName evidence="1">Uncharacterized protein</fullName>
    </submittedName>
</protein>
<gene>
    <name evidence="1" type="ORF">A5634_19640</name>
</gene>
<dbReference type="RefSeq" id="WP_065143358.1">
    <property type="nucleotide sequence ID" value="NZ_LZLS01000065.1"/>
</dbReference>
<dbReference type="Proteomes" id="UP000093928">
    <property type="component" value="Unassembled WGS sequence"/>
</dbReference>
<evidence type="ECO:0000313" key="2">
    <source>
        <dbReference type="Proteomes" id="UP000093928"/>
    </source>
</evidence>
<reference evidence="1 2" key="1">
    <citation type="submission" date="2016-06" db="EMBL/GenBank/DDBJ databases">
        <authorList>
            <person name="Kjaerup R.B."/>
            <person name="Dalgaard T.S."/>
            <person name="Juul-Madsen H.R."/>
        </authorList>
    </citation>
    <scope>NUCLEOTIDE SEQUENCE [LARGE SCALE GENOMIC DNA]</scope>
    <source>
        <strain evidence="1 2">1165133.8</strain>
    </source>
</reference>
<evidence type="ECO:0000313" key="1">
    <source>
        <dbReference type="EMBL" id="OBK28856.1"/>
    </source>
</evidence>
<dbReference type="Gene3D" id="3.90.25.10">
    <property type="entry name" value="UDP-galactose 4-epimerase, domain 1"/>
    <property type="match status" value="1"/>
</dbReference>